<evidence type="ECO:0000256" key="3">
    <source>
        <dbReference type="ARBA" id="ARBA00022968"/>
    </source>
</evidence>
<name>A0ABQ6IKJ6_9MICO</name>
<comment type="subcellular location">
    <subcellularLocation>
        <location evidence="1">Cell envelope</location>
    </subcellularLocation>
</comment>
<dbReference type="PANTHER" id="PTHR42852">
    <property type="entry name" value="THIOL:DISULFIDE INTERCHANGE PROTEIN DSBE"/>
    <property type="match status" value="1"/>
</dbReference>
<dbReference type="InterPro" id="IPR017937">
    <property type="entry name" value="Thioredoxin_CS"/>
</dbReference>
<keyword evidence="5" id="KW-0676">Redox-active center</keyword>
<evidence type="ECO:0000256" key="1">
    <source>
        <dbReference type="ARBA" id="ARBA00004196"/>
    </source>
</evidence>
<gene>
    <name evidence="8" type="ORF">GCM10025883_04870</name>
</gene>
<keyword evidence="3" id="KW-0812">Transmembrane</keyword>
<dbReference type="InterPro" id="IPR036249">
    <property type="entry name" value="Thioredoxin-like_sf"/>
</dbReference>
<dbReference type="PANTHER" id="PTHR42852:SF6">
    <property type="entry name" value="THIOL:DISULFIDE INTERCHANGE PROTEIN DSBE"/>
    <property type="match status" value="1"/>
</dbReference>
<dbReference type="Pfam" id="PF00578">
    <property type="entry name" value="AhpC-TSA"/>
    <property type="match status" value="1"/>
</dbReference>
<dbReference type="EMBL" id="BSUO01000001">
    <property type="protein sequence ID" value="GMA38442.1"/>
    <property type="molecule type" value="Genomic_DNA"/>
</dbReference>
<dbReference type="PROSITE" id="PS00194">
    <property type="entry name" value="THIOREDOXIN_1"/>
    <property type="match status" value="1"/>
</dbReference>
<proteinExistence type="predicted"/>
<evidence type="ECO:0000259" key="7">
    <source>
        <dbReference type="PROSITE" id="PS51352"/>
    </source>
</evidence>
<reference evidence="9" key="1">
    <citation type="journal article" date="2019" name="Int. J. Syst. Evol. Microbiol.">
        <title>The Global Catalogue of Microorganisms (GCM) 10K type strain sequencing project: providing services to taxonomists for standard genome sequencing and annotation.</title>
        <authorList>
            <consortium name="The Broad Institute Genomics Platform"/>
            <consortium name="The Broad Institute Genome Sequencing Center for Infectious Disease"/>
            <person name="Wu L."/>
            <person name="Ma J."/>
        </authorList>
    </citation>
    <scope>NUCLEOTIDE SEQUENCE [LARGE SCALE GENOMIC DNA]</scope>
    <source>
        <strain evidence="9">NBRC 113072</strain>
    </source>
</reference>
<evidence type="ECO:0000256" key="5">
    <source>
        <dbReference type="ARBA" id="ARBA00023284"/>
    </source>
</evidence>
<dbReference type="GO" id="GO:0016853">
    <property type="term" value="F:isomerase activity"/>
    <property type="evidence" value="ECO:0007669"/>
    <property type="project" value="UniProtKB-KW"/>
</dbReference>
<dbReference type="InterPro" id="IPR000866">
    <property type="entry name" value="AhpC/TSA"/>
</dbReference>
<dbReference type="Proteomes" id="UP001157126">
    <property type="component" value="Unassembled WGS sequence"/>
</dbReference>
<dbReference type="CDD" id="cd02966">
    <property type="entry name" value="TlpA_like_family"/>
    <property type="match status" value="1"/>
</dbReference>
<feature type="signal peptide" evidence="6">
    <location>
        <begin position="1"/>
        <end position="24"/>
    </location>
</feature>
<dbReference type="SUPFAM" id="SSF52833">
    <property type="entry name" value="Thioredoxin-like"/>
    <property type="match status" value="1"/>
</dbReference>
<keyword evidence="6" id="KW-0732">Signal</keyword>
<keyword evidence="9" id="KW-1185">Reference proteome</keyword>
<keyword evidence="8" id="KW-0413">Isomerase</keyword>
<dbReference type="InterPro" id="IPR050553">
    <property type="entry name" value="Thioredoxin_ResA/DsbE_sf"/>
</dbReference>
<accession>A0ABQ6IKJ6</accession>
<feature type="chain" id="PRO_5046181792" evidence="6">
    <location>
        <begin position="25"/>
        <end position="204"/>
    </location>
</feature>
<keyword evidence="2" id="KW-0201">Cytochrome c-type biogenesis</keyword>
<evidence type="ECO:0000256" key="2">
    <source>
        <dbReference type="ARBA" id="ARBA00022748"/>
    </source>
</evidence>
<dbReference type="InterPro" id="IPR013766">
    <property type="entry name" value="Thioredoxin_domain"/>
</dbReference>
<keyword evidence="3" id="KW-0735">Signal-anchor</keyword>
<dbReference type="PROSITE" id="PS51257">
    <property type="entry name" value="PROKAR_LIPOPROTEIN"/>
    <property type="match status" value="1"/>
</dbReference>
<protein>
    <submittedName>
        <fullName evidence="8">Thiol-disulfide isomerase</fullName>
    </submittedName>
</protein>
<organism evidence="8 9">
    <name type="scientific">Mobilicoccus caccae</name>
    <dbReference type="NCBI Taxonomy" id="1859295"/>
    <lineage>
        <taxon>Bacteria</taxon>
        <taxon>Bacillati</taxon>
        <taxon>Actinomycetota</taxon>
        <taxon>Actinomycetes</taxon>
        <taxon>Micrococcales</taxon>
        <taxon>Dermatophilaceae</taxon>
        <taxon>Mobilicoccus</taxon>
    </lineage>
</organism>
<comment type="caution">
    <text evidence="8">The sequence shown here is derived from an EMBL/GenBank/DDBJ whole genome shotgun (WGS) entry which is preliminary data.</text>
</comment>
<evidence type="ECO:0000256" key="4">
    <source>
        <dbReference type="ARBA" id="ARBA00023157"/>
    </source>
</evidence>
<evidence type="ECO:0000313" key="9">
    <source>
        <dbReference type="Proteomes" id="UP001157126"/>
    </source>
</evidence>
<feature type="domain" description="Thioredoxin" evidence="7">
    <location>
        <begin position="52"/>
        <end position="202"/>
    </location>
</feature>
<dbReference type="RefSeq" id="WP_284302518.1">
    <property type="nucleotide sequence ID" value="NZ_BSUO01000001.1"/>
</dbReference>
<dbReference type="Gene3D" id="3.40.30.10">
    <property type="entry name" value="Glutaredoxin"/>
    <property type="match status" value="1"/>
</dbReference>
<sequence>MTPRSTRPARFAAATLALPLLLLAGCTDEGGTNTVAGQAREVADRAYNSGDGRIETLAPDERGEPVELTGRTLTGEDWSSVDHRGGIVVLNVWGSWCPPCVSEMPELEKAWTTLQKRDHKVQFMGVNTGGESPATAAAFLQRTGTSYPSLEDDGGVALIALQEKASTPPTTLVLDTQGRIAARVVGETTAATLTGLVDDVAAKG</sequence>
<evidence type="ECO:0000313" key="8">
    <source>
        <dbReference type="EMBL" id="GMA38442.1"/>
    </source>
</evidence>
<keyword evidence="4" id="KW-1015">Disulfide bond</keyword>
<dbReference type="PROSITE" id="PS51352">
    <property type="entry name" value="THIOREDOXIN_2"/>
    <property type="match status" value="1"/>
</dbReference>
<evidence type="ECO:0000256" key="6">
    <source>
        <dbReference type="SAM" id="SignalP"/>
    </source>
</evidence>